<feature type="region of interest" description="Disordered" evidence="1">
    <location>
        <begin position="348"/>
        <end position="378"/>
    </location>
</feature>
<name>A0A4Y9YAF5_9APHY</name>
<protein>
    <recommendedName>
        <fullName evidence="2">Cyclin N-terminal domain-containing protein</fullName>
    </recommendedName>
</protein>
<dbReference type="CDD" id="cd20557">
    <property type="entry name" value="CYCLIN_ScPCL1-like"/>
    <property type="match status" value="1"/>
</dbReference>
<dbReference type="GO" id="GO:0000307">
    <property type="term" value="C:cyclin-dependent protein kinase holoenzyme complex"/>
    <property type="evidence" value="ECO:0007669"/>
    <property type="project" value="TreeGrafter"/>
</dbReference>
<dbReference type="Gene3D" id="1.10.472.10">
    <property type="entry name" value="Cyclin-like"/>
    <property type="match status" value="1"/>
</dbReference>
<dbReference type="PANTHER" id="PTHR15615:SF10">
    <property type="entry name" value="PHO85 CYCLIN-2-RELATED"/>
    <property type="match status" value="1"/>
</dbReference>
<feature type="compositionally biased region" description="Polar residues" evidence="1">
    <location>
        <begin position="305"/>
        <end position="329"/>
    </location>
</feature>
<dbReference type="InterPro" id="IPR006671">
    <property type="entry name" value="Cyclin_N"/>
</dbReference>
<accession>A0A4Y9YAF5</accession>
<dbReference type="InterPro" id="IPR036915">
    <property type="entry name" value="Cyclin-like_sf"/>
</dbReference>
<feature type="region of interest" description="Disordered" evidence="1">
    <location>
        <begin position="302"/>
        <end position="329"/>
    </location>
</feature>
<dbReference type="InterPro" id="IPR013922">
    <property type="entry name" value="Cyclin_PHO80-like"/>
</dbReference>
<dbReference type="EMBL" id="SEKV01000400">
    <property type="protein sequence ID" value="TFY57829.1"/>
    <property type="molecule type" value="Genomic_DNA"/>
</dbReference>
<dbReference type="GO" id="GO:0019901">
    <property type="term" value="F:protein kinase binding"/>
    <property type="evidence" value="ECO:0007669"/>
    <property type="project" value="InterPro"/>
</dbReference>
<gene>
    <name evidence="3" type="ORF">EVJ58_g6783</name>
</gene>
<feature type="region of interest" description="Disordered" evidence="1">
    <location>
        <begin position="187"/>
        <end position="244"/>
    </location>
</feature>
<organism evidence="3 4">
    <name type="scientific">Rhodofomes roseus</name>
    <dbReference type="NCBI Taxonomy" id="34475"/>
    <lineage>
        <taxon>Eukaryota</taxon>
        <taxon>Fungi</taxon>
        <taxon>Dikarya</taxon>
        <taxon>Basidiomycota</taxon>
        <taxon>Agaricomycotina</taxon>
        <taxon>Agaricomycetes</taxon>
        <taxon>Polyporales</taxon>
        <taxon>Rhodofomes</taxon>
    </lineage>
</organism>
<feature type="compositionally biased region" description="Acidic residues" evidence="1">
    <location>
        <begin position="207"/>
        <end position="217"/>
    </location>
</feature>
<dbReference type="AlphaFoldDB" id="A0A4Y9YAF5"/>
<dbReference type="Pfam" id="PF00134">
    <property type="entry name" value="Cyclin_N"/>
    <property type="match status" value="1"/>
</dbReference>
<feature type="domain" description="Cyclin N-terminal" evidence="2">
    <location>
        <begin position="64"/>
        <end position="162"/>
    </location>
</feature>
<reference evidence="3 4" key="1">
    <citation type="submission" date="2019-01" db="EMBL/GenBank/DDBJ databases">
        <title>Genome sequencing of the rare red list fungi Fomitopsis rosea.</title>
        <authorList>
            <person name="Buettner E."/>
            <person name="Kellner H."/>
        </authorList>
    </citation>
    <scope>NUCLEOTIDE SEQUENCE [LARGE SCALE GENOMIC DNA]</scope>
    <source>
        <strain evidence="3 4">DSM 105464</strain>
    </source>
</reference>
<dbReference type="GO" id="GO:0016538">
    <property type="term" value="F:cyclin-dependent protein serine/threonine kinase regulator activity"/>
    <property type="evidence" value="ECO:0007669"/>
    <property type="project" value="TreeGrafter"/>
</dbReference>
<dbReference type="GO" id="GO:0005634">
    <property type="term" value="C:nucleus"/>
    <property type="evidence" value="ECO:0007669"/>
    <property type="project" value="TreeGrafter"/>
</dbReference>
<dbReference type="STRING" id="34475.A0A4Y9YAF5"/>
<sequence>MAIPVHKASLVDPSLHNPALLQLIKIELSRNFIEHIVDTVVETVDYALGRPSSSSRGRSLSRHSEHAKFTNFVAEVIRKAEIKVPALLVTLAYIDRAKPHLQIALEQWACERVFLGALIVANKYTNDSTLKNVHWALCTGIFGKRDIGRIEREFLDVLDFELGVSEQDVLAHHAAIMTLAHPSHHLVRASPSPVRTRPTSRWSSDSDSTDVDMDQDSDASTSSGTLASPRTPADAHTLYPPAPVSAPLKHAHSLGSAPAVAPAPQFVVLPSPTAAHVHASPPSYDMDLDWRPQTRAVQQEYALRAQQQHQGEQVQRTQSESSALPRSSGYNRMSSALQLLHSFPLPHFSSHSRAASQPRQRRPSGACRPLQVHPSIAPPTAAYAPQVLV</sequence>
<evidence type="ECO:0000313" key="3">
    <source>
        <dbReference type="EMBL" id="TFY57829.1"/>
    </source>
</evidence>
<dbReference type="PANTHER" id="PTHR15615">
    <property type="match status" value="1"/>
</dbReference>
<evidence type="ECO:0000259" key="2">
    <source>
        <dbReference type="Pfam" id="PF00134"/>
    </source>
</evidence>
<evidence type="ECO:0000256" key="1">
    <source>
        <dbReference type="SAM" id="MobiDB-lite"/>
    </source>
</evidence>
<proteinExistence type="predicted"/>
<dbReference type="SUPFAM" id="SSF47954">
    <property type="entry name" value="Cyclin-like"/>
    <property type="match status" value="1"/>
</dbReference>
<evidence type="ECO:0000313" key="4">
    <source>
        <dbReference type="Proteomes" id="UP000298390"/>
    </source>
</evidence>
<dbReference type="Proteomes" id="UP000298390">
    <property type="component" value="Unassembled WGS sequence"/>
</dbReference>
<comment type="caution">
    <text evidence="3">The sequence shown here is derived from an EMBL/GenBank/DDBJ whole genome shotgun (WGS) entry which is preliminary data.</text>
</comment>